<sequence length="680" mass="72830">MVSAPPGSRLNPLKWLRGPRPSRWLGALSVRSRIILLALIPVAGFIANGASYIAGEREVGDAFERYRRAVLTAEASHSFKEAIDQMRITARDFAAQPSDELVGAFEKANTLALEQIAAIEEAVDDHERLRIAWLSGRLKEVRNRFRDVVNEQRIIGYNDSEGLQRKLYDTGVAVERVINEKIDWLGDADAKKLLVSLLVMRRYEAEQRIQSTSTSHTLFFSEYENFSNTIKKIGGTLDQRAVIENRVKAYADTFSSWSAVADKLRPNLKIIDLDTQEMMPAADQIIDNARDGAHRDAAQLSASQYRTRAIILSVGTAAVLLGLILSWLIGRSITRPLHGLSAAMMRLAQGDTSAYIPATHERHAIGDMARTVLVFRDTTIEREHLAKANNETARAREIRGEAIAAKIGNFERSVNAVLDKVRGAAERLEAASGRLNASADAVSAQARTAEDRVMTASSNVTTAAGSVDELAASIGQIATQAQKSTDVATQAVAEARRTNATMAELAKAATRIGEVINLIQSIAGQTNLLALNATIEAARAGEAGRGFAVVASEVKSLAGQTARATEDIACQIGAIQSATADATQAIARVNGIIENMSAMAASVAATVGQQNSAVAIIAEGVNSASTEARNGANAMSRVASATLEARATAADVKVLADALAQEAEGLETQIRQFLIEVQAA</sequence>
<dbReference type="GO" id="GO:0005886">
    <property type="term" value="C:plasma membrane"/>
    <property type="evidence" value="ECO:0007669"/>
    <property type="project" value="UniProtKB-SubCell"/>
</dbReference>
<proteinExistence type="inferred from homology"/>
<protein>
    <submittedName>
        <fullName evidence="5">Uncharacterized protein</fullName>
    </submittedName>
</protein>
<dbReference type="Gene3D" id="6.10.340.10">
    <property type="match status" value="1"/>
</dbReference>
<dbReference type="PANTHER" id="PTHR32089">
    <property type="entry name" value="METHYL-ACCEPTING CHEMOTAXIS PROTEIN MCPB"/>
    <property type="match status" value="1"/>
</dbReference>
<gene>
    <name evidence="5" type="ORF">CAK95_11895</name>
</gene>
<dbReference type="Pfam" id="PF00015">
    <property type="entry name" value="MCPsignal"/>
    <property type="match status" value="1"/>
</dbReference>
<keyword evidence="6" id="KW-1185">Reference proteome</keyword>
<dbReference type="PANTHER" id="PTHR32089:SF112">
    <property type="entry name" value="LYSOZYME-LIKE PROTEIN-RELATED"/>
    <property type="match status" value="1"/>
</dbReference>
<dbReference type="Proteomes" id="UP000194137">
    <property type="component" value="Chromosome"/>
</dbReference>
<dbReference type="SMART" id="SM01358">
    <property type="entry name" value="HBM"/>
    <property type="match status" value="1"/>
</dbReference>
<organism evidence="5 6">
    <name type="scientific">Pseudorhodoplanes sinuspersici</name>
    <dbReference type="NCBI Taxonomy" id="1235591"/>
    <lineage>
        <taxon>Bacteria</taxon>
        <taxon>Pseudomonadati</taxon>
        <taxon>Pseudomonadota</taxon>
        <taxon>Alphaproteobacteria</taxon>
        <taxon>Hyphomicrobiales</taxon>
        <taxon>Pseudorhodoplanes</taxon>
    </lineage>
</organism>
<accession>A0A1W6ZQP0</accession>
<comment type="subcellular location">
    <subcellularLocation>
        <location evidence="1">Cell inner membrane</location>
        <topology evidence="1">Multi-pass membrane protein</topology>
    </subcellularLocation>
</comment>
<dbReference type="EMBL" id="CP021112">
    <property type="protein sequence ID" value="ARP99713.1"/>
    <property type="molecule type" value="Genomic_DNA"/>
</dbReference>
<keyword evidence="2" id="KW-0997">Cell inner membrane</keyword>
<dbReference type="SUPFAM" id="SSF158472">
    <property type="entry name" value="HAMP domain-like"/>
    <property type="match status" value="1"/>
</dbReference>
<dbReference type="KEGG" id="psin:CAK95_11895"/>
<dbReference type="OrthoDB" id="5349256at2"/>
<keyword evidence="2" id="KW-1003">Cell membrane</keyword>
<dbReference type="AlphaFoldDB" id="A0A1W6ZQP0"/>
<keyword evidence="2" id="KW-0472">Membrane</keyword>
<reference evidence="5 6" key="1">
    <citation type="submission" date="2017-05" db="EMBL/GenBank/DDBJ databases">
        <title>Full genome sequence of Pseudorhodoplanes sinuspersici.</title>
        <authorList>
            <person name="Dastgheib S.M.M."/>
            <person name="Shavandi M."/>
            <person name="Tirandaz H."/>
        </authorList>
    </citation>
    <scope>NUCLEOTIDE SEQUENCE [LARGE SCALE GENOMIC DNA]</scope>
    <source>
        <strain evidence="5 6">RIPI110</strain>
    </source>
</reference>
<dbReference type="InterPro" id="IPR000727">
    <property type="entry name" value="T_SNARE_dom"/>
</dbReference>
<dbReference type="InterPro" id="IPR003660">
    <property type="entry name" value="HAMP_dom"/>
</dbReference>
<keyword evidence="3" id="KW-0807">Transducer</keyword>
<name>A0A1W6ZQP0_9HYPH</name>
<comment type="similarity">
    <text evidence="4">Belongs to the methyl-accepting chemotaxis (MCP) protein family.</text>
</comment>
<dbReference type="SUPFAM" id="SSF58104">
    <property type="entry name" value="Methyl-accepting chemotaxis protein (MCP) signaling domain"/>
    <property type="match status" value="1"/>
</dbReference>
<evidence type="ECO:0000256" key="2">
    <source>
        <dbReference type="ARBA" id="ARBA00022519"/>
    </source>
</evidence>
<dbReference type="Gene3D" id="1.10.287.950">
    <property type="entry name" value="Methyl-accepting chemotaxis protein"/>
    <property type="match status" value="1"/>
</dbReference>
<evidence type="ECO:0000313" key="6">
    <source>
        <dbReference type="Proteomes" id="UP000194137"/>
    </source>
</evidence>
<dbReference type="SMART" id="SM00304">
    <property type="entry name" value="HAMP"/>
    <property type="match status" value="2"/>
</dbReference>
<evidence type="ECO:0000256" key="4">
    <source>
        <dbReference type="ARBA" id="ARBA00029447"/>
    </source>
</evidence>
<dbReference type="PROSITE" id="PS50111">
    <property type="entry name" value="CHEMOTAXIS_TRANSDUC_2"/>
    <property type="match status" value="1"/>
</dbReference>
<dbReference type="PROSITE" id="PS50192">
    <property type="entry name" value="T_SNARE"/>
    <property type="match status" value="1"/>
</dbReference>
<evidence type="ECO:0000256" key="1">
    <source>
        <dbReference type="ARBA" id="ARBA00004429"/>
    </source>
</evidence>
<dbReference type="InterPro" id="IPR032255">
    <property type="entry name" value="HBM"/>
</dbReference>
<dbReference type="GO" id="GO:0007165">
    <property type="term" value="P:signal transduction"/>
    <property type="evidence" value="ECO:0007669"/>
    <property type="project" value="UniProtKB-KW"/>
</dbReference>
<dbReference type="SMART" id="SM00283">
    <property type="entry name" value="MA"/>
    <property type="match status" value="1"/>
</dbReference>
<evidence type="ECO:0000256" key="3">
    <source>
        <dbReference type="ARBA" id="ARBA00023224"/>
    </source>
</evidence>
<dbReference type="PROSITE" id="PS50885">
    <property type="entry name" value="HAMP"/>
    <property type="match status" value="1"/>
</dbReference>
<dbReference type="STRING" id="1235591.CAK95_11895"/>
<evidence type="ECO:0000313" key="5">
    <source>
        <dbReference type="EMBL" id="ARP99713.1"/>
    </source>
</evidence>
<dbReference type="InterPro" id="IPR004089">
    <property type="entry name" value="MCPsignal_dom"/>
</dbReference>